<dbReference type="AlphaFoldDB" id="A0A1I2AI40"/>
<dbReference type="Proteomes" id="UP000183410">
    <property type="component" value="Unassembled WGS sequence"/>
</dbReference>
<keyword evidence="3" id="KW-1185">Reference proteome</keyword>
<dbReference type="EMBL" id="FONN01000002">
    <property type="protein sequence ID" value="SFE42500.1"/>
    <property type="molecule type" value="Genomic_DNA"/>
</dbReference>
<protein>
    <submittedName>
        <fullName evidence="2">Uncharacterized protein</fullName>
    </submittedName>
</protein>
<proteinExistence type="predicted"/>
<sequence>MKVFIGETIADGEVKGKLFLESDSMQFIIREYNGKVSEKGVEISKNIGYFTDIKSALNRLIRIKIMQSEATTLTGLHEDIARIEADIESKLTEFTSAERKLSALEEAIRDYEPMFDSSAQGLVAWIESTCPWIGEKEADARG</sequence>
<organism evidence="2 3">
    <name type="scientific">Paenibacillus algorifonticola</name>
    <dbReference type="NCBI Taxonomy" id="684063"/>
    <lineage>
        <taxon>Bacteria</taxon>
        <taxon>Bacillati</taxon>
        <taxon>Bacillota</taxon>
        <taxon>Bacilli</taxon>
        <taxon>Bacillales</taxon>
        <taxon>Paenibacillaceae</taxon>
        <taxon>Paenibacillus</taxon>
    </lineage>
</organism>
<dbReference type="RefSeq" id="WP_063838007.1">
    <property type="nucleotide sequence ID" value="NZ_FONN01000002.1"/>
</dbReference>
<evidence type="ECO:0000313" key="2">
    <source>
        <dbReference type="EMBL" id="SFE42500.1"/>
    </source>
</evidence>
<evidence type="ECO:0000313" key="3">
    <source>
        <dbReference type="Proteomes" id="UP000183410"/>
    </source>
</evidence>
<evidence type="ECO:0000256" key="1">
    <source>
        <dbReference type="SAM" id="Coils"/>
    </source>
</evidence>
<feature type="coiled-coil region" evidence="1">
    <location>
        <begin position="80"/>
        <end position="107"/>
    </location>
</feature>
<gene>
    <name evidence="2" type="ORF">SAMN04487969_102456</name>
</gene>
<accession>A0A1I2AI40</accession>
<name>A0A1I2AI40_9BACL</name>
<keyword evidence="1" id="KW-0175">Coiled coil</keyword>
<reference evidence="3" key="1">
    <citation type="submission" date="2016-10" db="EMBL/GenBank/DDBJ databases">
        <authorList>
            <person name="Varghese N."/>
            <person name="Submissions S."/>
        </authorList>
    </citation>
    <scope>NUCLEOTIDE SEQUENCE [LARGE SCALE GENOMIC DNA]</scope>
    <source>
        <strain evidence="3">CGMCC 1.10223</strain>
    </source>
</reference>